<dbReference type="AlphaFoldDB" id="A0A239Y697"/>
<sequence length="85" mass="9170">MKNRLIPIGVVALIIGILILLLIPDPSANNLEIAQHATSAQAAAEAISRNNQSYALWHTIGMFFSGLGIALTVGGIIMRYIRKDK</sequence>
<reference evidence="2 3" key="1">
    <citation type="submission" date="2017-06" db="EMBL/GenBank/DDBJ databases">
        <authorList>
            <consortium name="Pathogen Informatics"/>
        </authorList>
    </citation>
    <scope>NUCLEOTIDE SEQUENCE [LARGE SCALE GENOMIC DNA]</scope>
    <source>
        <strain evidence="2 3">NCTC12018</strain>
    </source>
</reference>
<keyword evidence="3" id="KW-1185">Reference proteome</keyword>
<evidence type="ECO:0000313" key="3">
    <source>
        <dbReference type="Proteomes" id="UP000214973"/>
    </source>
</evidence>
<feature type="transmembrane region" description="Helical" evidence="1">
    <location>
        <begin position="55"/>
        <end position="81"/>
    </location>
</feature>
<keyword evidence="1" id="KW-1133">Transmembrane helix</keyword>
<evidence type="ECO:0000256" key="1">
    <source>
        <dbReference type="SAM" id="Phobius"/>
    </source>
</evidence>
<protein>
    <submittedName>
        <fullName evidence="2">Uncharacterized protein</fullName>
    </submittedName>
</protein>
<gene>
    <name evidence="2" type="ORF">SAMEA44547418_00045</name>
</gene>
<dbReference type="EMBL" id="LT906470">
    <property type="protein sequence ID" value="SNV54242.1"/>
    <property type="molecule type" value="Genomic_DNA"/>
</dbReference>
<name>A0A239Y697_9FIRM</name>
<keyword evidence="1" id="KW-0472">Membrane</keyword>
<dbReference type="Proteomes" id="UP000214973">
    <property type="component" value="Chromosome 1"/>
</dbReference>
<accession>A0A239Y697</accession>
<keyword evidence="1" id="KW-0812">Transmembrane</keyword>
<evidence type="ECO:0000313" key="2">
    <source>
        <dbReference type="EMBL" id="SNV54242.1"/>
    </source>
</evidence>
<dbReference type="KEGG" id="vrm:44547418_00045"/>
<proteinExistence type="predicted"/>
<feature type="transmembrane region" description="Helical" evidence="1">
    <location>
        <begin position="5"/>
        <end position="23"/>
    </location>
</feature>
<organism evidence="2 3">
    <name type="scientific">Veillonella rodentium</name>
    <dbReference type="NCBI Taxonomy" id="248315"/>
    <lineage>
        <taxon>Bacteria</taxon>
        <taxon>Bacillati</taxon>
        <taxon>Bacillota</taxon>
        <taxon>Negativicutes</taxon>
        <taxon>Veillonellales</taxon>
        <taxon>Veillonellaceae</taxon>
        <taxon>Veillonella</taxon>
    </lineage>
</organism>